<gene>
    <name evidence="5" type="ORF">MEDL_37011</name>
</gene>
<reference evidence="5" key="1">
    <citation type="submission" date="2021-03" db="EMBL/GenBank/DDBJ databases">
        <authorList>
            <person name="Bekaert M."/>
        </authorList>
    </citation>
    <scope>NUCLEOTIDE SEQUENCE</scope>
</reference>
<feature type="transmembrane region" description="Helical" evidence="3">
    <location>
        <begin position="417"/>
        <end position="441"/>
    </location>
</feature>
<feature type="domain" description="Ig-like" evidence="4">
    <location>
        <begin position="316"/>
        <end position="406"/>
    </location>
</feature>
<sequence length="450" mass="48957">MYYAEPPNKPTITAIDTNKLARIPSQTVLQVSVPQATPPIKRLSWYKNSQLLYLDEKLKYSGGTIGIPSLTIIHVAKDDDGNYKCEVNNGVDTSFVEINLFTWTVDIDDRNTLKYEIVGSLTNPQLKIKNIQESDKGTYTCVAEHLYATGSGTIDINVGVVYWLKGKSDVRSLQSSRYSGGNLLKPSLTIKNTNLNDAGVYTCKLDTSYGPSEDSVLLKVLSADVNGPLTLTQRANASVVLLCAAVGGKTVTWRRNGQEVITQNSSVYSGGTQAIPSLHISKVTRYHTGNYTCETSYDSVTATSSSLIQLYVQDIPLVYPISSQIQALTGTNVQITCNHESYQKPSSVFWNKDGENLNVPNSKYNGSTVDVPSLVIFNTRETDSGKYMCGVVNDIGTGYSKEVMVIIKDPEQASGDVAPVVGGVIGGILALVVVFILVIWLKGIQFCVCE</sequence>
<dbReference type="SMART" id="SM00408">
    <property type="entry name" value="IGc2"/>
    <property type="match status" value="4"/>
</dbReference>
<comment type="caution">
    <text evidence="5">The sequence shown here is derived from an EMBL/GenBank/DDBJ whole genome shotgun (WGS) entry which is preliminary data.</text>
</comment>
<dbReference type="Gene3D" id="2.60.40.10">
    <property type="entry name" value="Immunoglobulins"/>
    <property type="match status" value="5"/>
</dbReference>
<evidence type="ECO:0000256" key="3">
    <source>
        <dbReference type="SAM" id="Phobius"/>
    </source>
</evidence>
<keyword evidence="3" id="KW-0812">Transmembrane</keyword>
<organism evidence="5 6">
    <name type="scientific">Mytilus edulis</name>
    <name type="common">Blue mussel</name>
    <dbReference type="NCBI Taxonomy" id="6550"/>
    <lineage>
        <taxon>Eukaryota</taxon>
        <taxon>Metazoa</taxon>
        <taxon>Spiralia</taxon>
        <taxon>Lophotrochozoa</taxon>
        <taxon>Mollusca</taxon>
        <taxon>Bivalvia</taxon>
        <taxon>Autobranchia</taxon>
        <taxon>Pteriomorphia</taxon>
        <taxon>Mytilida</taxon>
        <taxon>Mytiloidea</taxon>
        <taxon>Mytilidae</taxon>
        <taxon>Mytilinae</taxon>
        <taxon>Mytilus</taxon>
    </lineage>
</organism>
<dbReference type="AlphaFoldDB" id="A0A8S3T3S5"/>
<dbReference type="OrthoDB" id="6150053at2759"/>
<dbReference type="InterPro" id="IPR050958">
    <property type="entry name" value="Cell_Adh-Cytoskel_Orgn"/>
</dbReference>
<dbReference type="InterPro" id="IPR013098">
    <property type="entry name" value="Ig_I-set"/>
</dbReference>
<dbReference type="GO" id="GO:0007156">
    <property type="term" value="P:homophilic cell adhesion via plasma membrane adhesion molecules"/>
    <property type="evidence" value="ECO:0007669"/>
    <property type="project" value="TreeGrafter"/>
</dbReference>
<name>A0A8S3T3S5_MYTED</name>
<dbReference type="InterPro" id="IPR003599">
    <property type="entry name" value="Ig_sub"/>
</dbReference>
<keyword evidence="6" id="KW-1185">Reference proteome</keyword>
<dbReference type="SUPFAM" id="SSF48726">
    <property type="entry name" value="Immunoglobulin"/>
    <property type="match status" value="5"/>
</dbReference>
<dbReference type="GO" id="GO:0005886">
    <property type="term" value="C:plasma membrane"/>
    <property type="evidence" value="ECO:0007669"/>
    <property type="project" value="TreeGrafter"/>
</dbReference>
<keyword evidence="3" id="KW-0472">Membrane</keyword>
<dbReference type="PROSITE" id="PS50835">
    <property type="entry name" value="IG_LIKE"/>
    <property type="match status" value="3"/>
</dbReference>
<dbReference type="Pfam" id="PF07679">
    <property type="entry name" value="I-set"/>
    <property type="match status" value="1"/>
</dbReference>
<evidence type="ECO:0000259" key="4">
    <source>
        <dbReference type="PROSITE" id="PS50835"/>
    </source>
</evidence>
<evidence type="ECO:0000256" key="2">
    <source>
        <dbReference type="ARBA" id="ARBA00023157"/>
    </source>
</evidence>
<dbReference type="InterPro" id="IPR003598">
    <property type="entry name" value="Ig_sub2"/>
</dbReference>
<keyword evidence="1" id="KW-0732">Signal</keyword>
<dbReference type="InterPro" id="IPR013783">
    <property type="entry name" value="Ig-like_fold"/>
</dbReference>
<feature type="domain" description="Ig-like" evidence="4">
    <location>
        <begin position="186"/>
        <end position="309"/>
    </location>
</feature>
<dbReference type="PANTHER" id="PTHR45080:SF8">
    <property type="entry name" value="IG-LIKE DOMAIN-CONTAINING PROTEIN"/>
    <property type="match status" value="1"/>
</dbReference>
<evidence type="ECO:0000313" key="5">
    <source>
        <dbReference type="EMBL" id="CAG2223625.1"/>
    </source>
</evidence>
<dbReference type="Pfam" id="PF13927">
    <property type="entry name" value="Ig_3"/>
    <property type="match status" value="3"/>
</dbReference>
<dbReference type="GO" id="GO:0050808">
    <property type="term" value="P:synapse organization"/>
    <property type="evidence" value="ECO:0007669"/>
    <property type="project" value="TreeGrafter"/>
</dbReference>
<evidence type="ECO:0000256" key="1">
    <source>
        <dbReference type="ARBA" id="ARBA00022729"/>
    </source>
</evidence>
<accession>A0A8S3T3S5</accession>
<dbReference type="PANTHER" id="PTHR45080">
    <property type="entry name" value="CONTACTIN 5"/>
    <property type="match status" value="1"/>
</dbReference>
<dbReference type="EMBL" id="CAJPWZ010001791">
    <property type="protein sequence ID" value="CAG2223625.1"/>
    <property type="molecule type" value="Genomic_DNA"/>
</dbReference>
<dbReference type="SMART" id="SM00409">
    <property type="entry name" value="IG"/>
    <property type="match status" value="4"/>
</dbReference>
<keyword evidence="3" id="KW-1133">Transmembrane helix</keyword>
<evidence type="ECO:0000313" key="6">
    <source>
        <dbReference type="Proteomes" id="UP000683360"/>
    </source>
</evidence>
<dbReference type="GO" id="GO:0043025">
    <property type="term" value="C:neuronal cell body"/>
    <property type="evidence" value="ECO:0007669"/>
    <property type="project" value="TreeGrafter"/>
</dbReference>
<keyword evidence="2" id="KW-1015">Disulfide bond</keyword>
<dbReference type="GO" id="GO:0030424">
    <property type="term" value="C:axon"/>
    <property type="evidence" value="ECO:0007669"/>
    <property type="project" value="TreeGrafter"/>
</dbReference>
<dbReference type="InterPro" id="IPR007110">
    <property type="entry name" value="Ig-like_dom"/>
</dbReference>
<dbReference type="PROSITE" id="PS00290">
    <property type="entry name" value="IG_MHC"/>
    <property type="match status" value="1"/>
</dbReference>
<proteinExistence type="predicted"/>
<dbReference type="CDD" id="cd00096">
    <property type="entry name" value="Ig"/>
    <property type="match status" value="3"/>
</dbReference>
<dbReference type="InterPro" id="IPR003006">
    <property type="entry name" value="Ig/MHC_CS"/>
</dbReference>
<dbReference type="GO" id="GO:0008046">
    <property type="term" value="F:axon guidance receptor activity"/>
    <property type="evidence" value="ECO:0007669"/>
    <property type="project" value="TreeGrafter"/>
</dbReference>
<dbReference type="Proteomes" id="UP000683360">
    <property type="component" value="Unassembled WGS sequence"/>
</dbReference>
<protein>
    <recommendedName>
        <fullName evidence="4">Ig-like domain-containing protein</fullName>
    </recommendedName>
</protein>
<feature type="domain" description="Ig-like" evidence="4">
    <location>
        <begin position="68"/>
        <end position="159"/>
    </location>
</feature>
<dbReference type="InterPro" id="IPR036179">
    <property type="entry name" value="Ig-like_dom_sf"/>
</dbReference>